<evidence type="ECO:0000256" key="1">
    <source>
        <dbReference type="ARBA" id="ARBA00010996"/>
    </source>
</evidence>
<proteinExistence type="inferred from homology"/>
<organism evidence="2">
    <name type="scientific">marine metagenome</name>
    <dbReference type="NCBI Taxonomy" id="408172"/>
    <lineage>
        <taxon>unclassified sequences</taxon>
        <taxon>metagenomes</taxon>
        <taxon>ecological metagenomes</taxon>
    </lineage>
</organism>
<dbReference type="Gene3D" id="3.40.30.10">
    <property type="entry name" value="Glutaredoxin"/>
    <property type="match status" value="1"/>
</dbReference>
<dbReference type="Pfam" id="PF02630">
    <property type="entry name" value="SCO1-SenC"/>
    <property type="match status" value="1"/>
</dbReference>
<name>A0A381SHA5_9ZZZZ</name>
<dbReference type="InterPro" id="IPR003782">
    <property type="entry name" value="SCO1/SenC"/>
</dbReference>
<dbReference type="PANTHER" id="PTHR12151:SF25">
    <property type="entry name" value="LINALOOL DEHYDRATASE_ISOMERASE DOMAIN-CONTAINING PROTEIN"/>
    <property type="match status" value="1"/>
</dbReference>
<sequence length="203" mass="22124">MGACACALGLGVWVGSQSSWFIDRAAPIANGLVFENPRPISTFRLIDFDGGAFSVDRLKGRWSFIYFGYSTCGQVCTETLIELKRLILALSSQDNSQPIQVVFVTVDPGRDSASRLKTYLREFDSTFIGITGDINTLAFFAAELAAPFTLDPDAGESNAIDHSNSIMLINPSAALQAVLAPPHDAQRLQADFGAIVRWWQTSR</sequence>
<comment type="similarity">
    <text evidence="1">Belongs to the SCO1/2 family.</text>
</comment>
<dbReference type="InterPro" id="IPR036249">
    <property type="entry name" value="Thioredoxin-like_sf"/>
</dbReference>
<reference evidence="2" key="1">
    <citation type="submission" date="2018-05" db="EMBL/GenBank/DDBJ databases">
        <authorList>
            <person name="Lanie J.A."/>
            <person name="Ng W.-L."/>
            <person name="Kazmierczak K.M."/>
            <person name="Andrzejewski T.M."/>
            <person name="Davidsen T.M."/>
            <person name="Wayne K.J."/>
            <person name="Tettelin H."/>
            <person name="Glass J.I."/>
            <person name="Rusch D."/>
            <person name="Podicherti R."/>
            <person name="Tsui H.-C.T."/>
            <person name="Winkler M.E."/>
        </authorList>
    </citation>
    <scope>NUCLEOTIDE SEQUENCE</scope>
</reference>
<dbReference type="EMBL" id="UINC01003109">
    <property type="protein sequence ID" value="SVA03430.1"/>
    <property type="molecule type" value="Genomic_DNA"/>
</dbReference>
<dbReference type="CDD" id="cd02968">
    <property type="entry name" value="SCO"/>
    <property type="match status" value="1"/>
</dbReference>
<protein>
    <recommendedName>
        <fullName evidence="3">Thioredoxin domain-containing protein</fullName>
    </recommendedName>
</protein>
<dbReference type="SUPFAM" id="SSF52833">
    <property type="entry name" value="Thioredoxin-like"/>
    <property type="match status" value="1"/>
</dbReference>
<accession>A0A381SHA5</accession>
<dbReference type="PANTHER" id="PTHR12151">
    <property type="entry name" value="ELECTRON TRANSPORT PROTIN SCO1/SENC FAMILY MEMBER"/>
    <property type="match status" value="1"/>
</dbReference>
<gene>
    <name evidence="2" type="ORF">METZ01_LOCUS56284</name>
</gene>
<dbReference type="AlphaFoldDB" id="A0A381SHA5"/>
<evidence type="ECO:0000313" key="2">
    <source>
        <dbReference type="EMBL" id="SVA03430.1"/>
    </source>
</evidence>
<evidence type="ECO:0008006" key="3">
    <source>
        <dbReference type="Google" id="ProtNLM"/>
    </source>
</evidence>